<keyword evidence="2" id="KW-1185">Reference proteome</keyword>
<proteinExistence type="predicted"/>
<sequence length="44" mass="4868">MVAALPISKFPILIILGFSTFKKENIFGAARCTPTVSFIYFSLN</sequence>
<accession>A0A0R3QI07</accession>
<evidence type="ECO:0000313" key="1">
    <source>
        <dbReference type="EMBL" id="VDO17926.1"/>
    </source>
</evidence>
<evidence type="ECO:0000313" key="2">
    <source>
        <dbReference type="Proteomes" id="UP000280834"/>
    </source>
</evidence>
<dbReference type="AlphaFoldDB" id="A0A0R3QI07"/>
<dbReference type="Proteomes" id="UP000280834">
    <property type="component" value="Unassembled WGS sequence"/>
</dbReference>
<reference evidence="3" key="1">
    <citation type="submission" date="2017-02" db="UniProtKB">
        <authorList>
            <consortium name="WormBaseParasite"/>
        </authorList>
    </citation>
    <scope>IDENTIFICATION</scope>
</reference>
<reference evidence="1 2" key="2">
    <citation type="submission" date="2018-11" db="EMBL/GenBank/DDBJ databases">
        <authorList>
            <consortium name="Pathogen Informatics"/>
        </authorList>
    </citation>
    <scope>NUCLEOTIDE SEQUENCE [LARGE SCALE GENOMIC DNA]</scope>
</reference>
<protein>
    <submittedName>
        <fullName evidence="1 3">Uncharacterized protein</fullName>
    </submittedName>
</protein>
<organism evidence="3">
    <name type="scientific">Brugia timori</name>
    <dbReference type="NCBI Taxonomy" id="42155"/>
    <lineage>
        <taxon>Eukaryota</taxon>
        <taxon>Metazoa</taxon>
        <taxon>Ecdysozoa</taxon>
        <taxon>Nematoda</taxon>
        <taxon>Chromadorea</taxon>
        <taxon>Rhabditida</taxon>
        <taxon>Spirurina</taxon>
        <taxon>Spiruromorpha</taxon>
        <taxon>Filarioidea</taxon>
        <taxon>Onchocercidae</taxon>
        <taxon>Brugia</taxon>
    </lineage>
</organism>
<name>A0A0R3QI07_9BILA</name>
<gene>
    <name evidence="1" type="ORF">BTMF_LOCUS5287</name>
</gene>
<dbReference type="EMBL" id="UZAG01005606">
    <property type="protein sequence ID" value="VDO17926.1"/>
    <property type="molecule type" value="Genomic_DNA"/>
</dbReference>
<evidence type="ECO:0000313" key="3">
    <source>
        <dbReference type="WBParaSite" id="BTMF_0000603101-mRNA-1"/>
    </source>
</evidence>
<dbReference type="WBParaSite" id="BTMF_0000603101-mRNA-1">
    <property type="protein sequence ID" value="BTMF_0000603101-mRNA-1"/>
    <property type="gene ID" value="BTMF_0000603101"/>
</dbReference>